<dbReference type="EMBL" id="JALLAZ020001553">
    <property type="protein sequence ID" value="KAL3773078.1"/>
    <property type="molecule type" value="Genomic_DNA"/>
</dbReference>
<comment type="caution">
    <text evidence="2">The sequence shown here is derived from an EMBL/GenBank/DDBJ whole genome shotgun (WGS) entry which is preliminary data.</text>
</comment>
<proteinExistence type="predicted"/>
<evidence type="ECO:0000313" key="2">
    <source>
        <dbReference type="EMBL" id="KAL3773078.1"/>
    </source>
</evidence>
<name>A0ABD3NCJ9_9STRA</name>
<reference evidence="2 3" key="1">
    <citation type="submission" date="2024-10" db="EMBL/GenBank/DDBJ databases">
        <title>Updated reference genomes for cyclostephanoid diatoms.</title>
        <authorList>
            <person name="Roberts W.R."/>
            <person name="Alverson A.J."/>
        </authorList>
    </citation>
    <scope>NUCLEOTIDE SEQUENCE [LARGE SCALE GENOMIC DNA]</scope>
    <source>
        <strain evidence="2 3">AJA276-08</strain>
    </source>
</reference>
<dbReference type="Proteomes" id="UP001530315">
    <property type="component" value="Unassembled WGS sequence"/>
</dbReference>
<evidence type="ECO:0000313" key="3">
    <source>
        <dbReference type="Proteomes" id="UP001530315"/>
    </source>
</evidence>
<feature type="compositionally biased region" description="Basic and acidic residues" evidence="1">
    <location>
        <begin position="102"/>
        <end position="114"/>
    </location>
</feature>
<organism evidence="2 3">
    <name type="scientific">Stephanodiscus triporus</name>
    <dbReference type="NCBI Taxonomy" id="2934178"/>
    <lineage>
        <taxon>Eukaryota</taxon>
        <taxon>Sar</taxon>
        <taxon>Stramenopiles</taxon>
        <taxon>Ochrophyta</taxon>
        <taxon>Bacillariophyta</taxon>
        <taxon>Coscinodiscophyceae</taxon>
        <taxon>Thalassiosirophycidae</taxon>
        <taxon>Stephanodiscales</taxon>
        <taxon>Stephanodiscaceae</taxon>
        <taxon>Stephanodiscus</taxon>
    </lineage>
</organism>
<evidence type="ECO:0000256" key="1">
    <source>
        <dbReference type="SAM" id="MobiDB-lite"/>
    </source>
</evidence>
<gene>
    <name evidence="2" type="ORF">ACHAW5_007293</name>
</gene>
<feature type="region of interest" description="Disordered" evidence="1">
    <location>
        <begin position="95"/>
        <end position="114"/>
    </location>
</feature>
<sequence>MRRLSENDLQTLQTQDSFMYHSIPAVHKATITLQEVDNAETFLSQESSVVTRKSRLSTECHMSLMMKEFFGDEDFLDSNFEAFEFEFLRSFSPNYLAGSRQSDNDNTREQQPDQ</sequence>
<dbReference type="AlphaFoldDB" id="A0ABD3NCJ9"/>
<keyword evidence="3" id="KW-1185">Reference proteome</keyword>
<protein>
    <submittedName>
        <fullName evidence="2">Uncharacterized protein</fullName>
    </submittedName>
</protein>
<accession>A0ABD3NCJ9</accession>